<dbReference type="InterPro" id="IPR002020">
    <property type="entry name" value="Citrate_synthase"/>
</dbReference>
<dbReference type="Gene3D" id="1.10.230.10">
    <property type="entry name" value="Cytochrome P450-Terp, domain 2"/>
    <property type="match status" value="1"/>
</dbReference>
<dbReference type="InterPro" id="IPR036969">
    <property type="entry name" value="Citrate_synthase_sf"/>
</dbReference>
<reference evidence="1" key="1">
    <citation type="journal article" date="2020" name="Fungal Divers.">
        <title>Resolving the Mortierellaceae phylogeny through synthesis of multi-gene phylogenetics and phylogenomics.</title>
        <authorList>
            <person name="Vandepol N."/>
            <person name="Liber J."/>
            <person name="Desiro A."/>
            <person name="Na H."/>
            <person name="Kennedy M."/>
            <person name="Barry K."/>
            <person name="Grigoriev I.V."/>
            <person name="Miller A.N."/>
            <person name="O'Donnell K."/>
            <person name="Stajich J.E."/>
            <person name="Bonito G."/>
        </authorList>
    </citation>
    <scope>NUCLEOTIDE SEQUENCE</scope>
    <source>
        <strain evidence="1">MES-2147</strain>
    </source>
</reference>
<dbReference type="Pfam" id="PF00285">
    <property type="entry name" value="Citrate_synt"/>
    <property type="match status" value="1"/>
</dbReference>
<dbReference type="InterPro" id="IPR016143">
    <property type="entry name" value="Citrate_synth-like_sm_a-sub"/>
</dbReference>
<dbReference type="OrthoDB" id="3261737at2759"/>
<organism evidence="1 2">
    <name type="scientific">Modicella reniformis</name>
    <dbReference type="NCBI Taxonomy" id="1440133"/>
    <lineage>
        <taxon>Eukaryota</taxon>
        <taxon>Fungi</taxon>
        <taxon>Fungi incertae sedis</taxon>
        <taxon>Mucoromycota</taxon>
        <taxon>Mortierellomycotina</taxon>
        <taxon>Mortierellomycetes</taxon>
        <taxon>Mortierellales</taxon>
        <taxon>Mortierellaceae</taxon>
        <taxon>Modicella</taxon>
    </lineage>
</organism>
<evidence type="ECO:0000313" key="1">
    <source>
        <dbReference type="EMBL" id="KAF9983080.1"/>
    </source>
</evidence>
<dbReference type="Proteomes" id="UP000749646">
    <property type="component" value="Unassembled WGS sequence"/>
</dbReference>
<dbReference type="EMBL" id="JAAAHW010003516">
    <property type="protein sequence ID" value="KAF9983080.1"/>
    <property type="molecule type" value="Genomic_DNA"/>
</dbReference>
<dbReference type="GO" id="GO:0005829">
    <property type="term" value="C:cytosol"/>
    <property type="evidence" value="ECO:0007669"/>
    <property type="project" value="TreeGrafter"/>
</dbReference>
<evidence type="ECO:0008006" key="3">
    <source>
        <dbReference type="Google" id="ProtNLM"/>
    </source>
</evidence>
<dbReference type="CDD" id="cd06100">
    <property type="entry name" value="CCL_ACL-C"/>
    <property type="match status" value="1"/>
</dbReference>
<dbReference type="PANTHER" id="PTHR23118:SF42">
    <property type="entry name" value="ATP-CITRATE SYNTHASE"/>
    <property type="match status" value="1"/>
</dbReference>
<keyword evidence="2" id="KW-1185">Reference proteome</keyword>
<dbReference type="SUPFAM" id="SSF48256">
    <property type="entry name" value="Citrate synthase"/>
    <property type="match status" value="1"/>
</dbReference>
<dbReference type="FunFam" id="1.10.230.10:FF:000005">
    <property type="entry name" value="ATP-citrate synthase subunit 1"/>
    <property type="match status" value="1"/>
</dbReference>
<feature type="non-terminal residue" evidence="1">
    <location>
        <position position="1"/>
    </location>
</feature>
<proteinExistence type="predicted"/>
<sequence>FVTLMRKQNKLILGIGHKIKSRTNPDLRVEIIKDFAKKHFPATPVLDYALQVENITTSKKDNLILNVDGAIGVLFVDLLRHSGAFTREESEEYIKIGTLNGLFVLGRSIGFIGHYLDQKRLKQGLYRHPWDDISYLTPGNELGRTVASLDSINKKA</sequence>
<evidence type="ECO:0000313" key="2">
    <source>
        <dbReference type="Proteomes" id="UP000749646"/>
    </source>
</evidence>
<dbReference type="AlphaFoldDB" id="A0A9P6M9S4"/>
<protein>
    <recommendedName>
        <fullName evidence="3">ATP citrate synthase</fullName>
    </recommendedName>
</protein>
<gene>
    <name evidence="1" type="ORF">BGZ65_002216</name>
</gene>
<dbReference type="GO" id="GO:0006085">
    <property type="term" value="P:acetyl-CoA biosynthetic process"/>
    <property type="evidence" value="ECO:0007669"/>
    <property type="project" value="TreeGrafter"/>
</dbReference>
<comment type="caution">
    <text evidence="1">The sequence shown here is derived from an EMBL/GenBank/DDBJ whole genome shotgun (WGS) entry which is preliminary data.</text>
</comment>
<name>A0A9P6M9S4_9FUNG</name>
<accession>A0A9P6M9S4</accession>
<dbReference type="PANTHER" id="PTHR23118">
    <property type="entry name" value="ATP-CITRATE SYNTHASE"/>
    <property type="match status" value="1"/>
</dbReference>
<dbReference type="GO" id="GO:0003878">
    <property type="term" value="F:ATP citrate synthase activity"/>
    <property type="evidence" value="ECO:0007669"/>
    <property type="project" value="TreeGrafter"/>
</dbReference>
<dbReference type="GO" id="GO:0006633">
    <property type="term" value="P:fatty acid biosynthetic process"/>
    <property type="evidence" value="ECO:0007669"/>
    <property type="project" value="TreeGrafter"/>
</dbReference>